<keyword evidence="2" id="KW-0547">Nucleotide-binding</keyword>
<dbReference type="Gene3D" id="3.30.420.40">
    <property type="match status" value="2"/>
</dbReference>
<feature type="transmembrane region" description="Helical" evidence="7">
    <location>
        <begin position="403"/>
        <end position="423"/>
    </location>
</feature>
<evidence type="ECO:0000256" key="4">
    <source>
        <dbReference type="ARBA" id="ARBA00023016"/>
    </source>
</evidence>
<evidence type="ECO:0000313" key="9">
    <source>
        <dbReference type="Proteomes" id="UP000703038"/>
    </source>
</evidence>
<keyword evidence="4" id="KW-0346">Stress response</keyword>
<evidence type="ECO:0000256" key="2">
    <source>
        <dbReference type="ARBA" id="ARBA00022741"/>
    </source>
</evidence>
<feature type="compositionally biased region" description="Low complexity" evidence="6">
    <location>
        <begin position="440"/>
        <end position="469"/>
    </location>
</feature>
<evidence type="ECO:0000313" key="8">
    <source>
        <dbReference type="EMBL" id="MBM7417271.1"/>
    </source>
</evidence>
<dbReference type="Gene3D" id="3.90.640.10">
    <property type="entry name" value="Actin, Chain A, domain 4"/>
    <property type="match status" value="1"/>
</dbReference>
<dbReference type="Pfam" id="PF00012">
    <property type="entry name" value="HSP70"/>
    <property type="match status" value="1"/>
</dbReference>
<feature type="compositionally biased region" description="Low complexity" evidence="6">
    <location>
        <begin position="479"/>
        <end position="488"/>
    </location>
</feature>
<reference evidence="8 9" key="1">
    <citation type="submission" date="2021-01" db="EMBL/GenBank/DDBJ databases">
        <title>Genomics of switchgrass bacterial isolates.</title>
        <authorList>
            <person name="Shade A."/>
        </authorList>
    </citation>
    <scope>NUCLEOTIDE SEQUENCE [LARGE SCALE GENOMIC DNA]</scope>
    <source>
        <strain evidence="8 9">PvP111</strain>
    </source>
</reference>
<keyword evidence="5" id="KW-0143">Chaperone</keyword>
<evidence type="ECO:0000256" key="7">
    <source>
        <dbReference type="SAM" id="Phobius"/>
    </source>
</evidence>
<dbReference type="SUPFAM" id="SSF53067">
    <property type="entry name" value="Actin-like ATPase domain"/>
    <property type="match status" value="1"/>
</dbReference>
<evidence type="ECO:0000256" key="5">
    <source>
        <dbReference type="ARBA" id="ARBA00023186"/>
    </source>
</evidence>
<evidence type="ECO:0008006" key="10">
    <source>
        <dbReference type="Google" id="ProtNLM"/>
    </source>
</evidence>
<feature type="region of interest" description="Disordered" evidence="6">
    <location>
        <begin position="317"/>
        <end position="397"/>
    </location>
</feature>
<proteinExistence type="inferred from homology"/>
<organism evidence="8 9">
    <name type="scientific">Rhodococcoides corynebacterioides</name>
    <dbReference type="NCBI Taxonomy" id="53972"/>
    <lineage>
        <taxon>Bacteria</taxon>
        <taxon>Bacillati</taxon>
        <taxon>Actinomycetota</taxon>
        <taxon>Actinomycetes</taxon>
        <taxon>Mycobacteriales</taxon>
        <taxon>Nocardiaceae</taxon>
        <taxon>Rhodococcoides</taxon>
    </lineage>
</organism>
<keyword evidence="7" id="KW-0812">Transmembrane</keyword>
<evidence type="ECO:0000256" key="3">
    <source>
        <dbReference type="ARBA" id="ARBA00022840"/>
    </source>
</evidence>
<dbReference type="InterPro" id="IPR043129">
    <property type="entry name" value="ATPase_NBD"/>
</dbReference>
<comment type="similarity">
    <text evidence="1">Belongs to the heat shock protein 70 family.</text>
</comment>
<dbReference type="PANTHER" id="PTHR42749:SF1">
    <property type="entry name" value="CELL SHAPE-DETERMINING PROTEIN MREB"/>
    <property type="match status" value="1"/>
</dbReference>
<accession>A0ABS2L126</accession>
<comment type="caution">
    <text evidence="8">The sequence shown here is derived from an EMBL/GenBank/DDBJ whole genome shotgun (WGS) entry which is preliminary data.</text>
</comment>
<keyword evidence="3" id="KW-0067">ATP-binding</keyword>
<evidence type="ECO:0000256" key="1">
    <source>
        <dbReference type="ARBA" id="ARBA00007381"/>
    </source>
</evidence>
<dbReference type="EMBL" id="JAFBBK010000001">
    <property type="protein sequence ID" value="MBM7417271.1"/>
    <property type="molecule type" value="Genomic_DNA"/>
</dbReference>
<dbReference type="PROSITE" id="PS01036">
    <property type="entry name" value="HSP70_3"/>
    <property type="match status" value="1"/>
</dbReference>
<feature type="compositionally biased region" description="Basic and acidic residues" evidence="6">
    <location>
        <begin position="349"/>
        <end position="377"/>
    </location>
</feature>
<dbReference type="RefSeq" id="WP_204869904.1">
    <property type="nucleotide sequence ID" value="NZ_JAFBBK010000001.1"/>
</dbReference>
<keyword evidence="7" id="KW-1133">Transmembrane helix</keyword>
<evidence type="ECO:0000256" key="6">
    <source>
        <dbReference type="SAM" id="MobiDB-lite"/>
    </source>
</evidence>
<dbReference type="InterPro" id="IPR013126">
    <property type="entry name" value="Hsp_70_fam"/>
</dbReference>
<dbReference type="InterPro" id="IPR018181">
    <property type="entry name" value="Heat_shock_70_CS"/>
</dbReference>
<dbReference type="PANTHER" id="PTHR42749">
    <property type="entry name" value="CELL SHAPE-DETERMINING PROTEIN MREB"/>
    <property type="match status" value="1"/>
</dbReference>
<sequence length="521" mass="53022">MTVLGVSVGTSAVRLARPVQGLRAGVEAAFRHRAIDTTFDQAEQLAAESIGVILADPADPESISATGVAYRDDAQAGAVARAMARQHIVNYRLVPEVHAAVQFLRSTGDLDGLHVVALYDLGSSGLSVTVVDLDNGQVLASERSFAVSGNMFDATIRDNQIGRQQSGLDDVDGREFELRCRVAKEQLSSSGAVCLPGIGGLILLSREAFESMVAVPIEQSARLTRDVITRAGRPVEALVMIGGGSRIPLVRATLAGWVGLPTITPAEPELVAAKGAALSATPVDGQSNSGPVPMAAPRSAAPAPTVAAPMVSAPAVAGPVEPRTQDTPAPAPEKALSAPSAETMAYSDVESREHSARDIDHAARDSEHRPDVADPRAAETPSWLSGSGSAAPEQRSSRPRLPLIAAVGLAVIAAVGLALGYGATPSQSTADVTPADQAGTSSSDAPSTTSATTTRTTTTTVPPTTTTVPPVAPAPVEAPAPAAEVPDVAPAPAPAPPTIPGLPGVQLPPGIQIPPGLIPGF</sequence>
<keyword evidence="7" id="KW-0472">Membrane</keyword>
<feature type="compositionally biased region" description="Pro residues" evidence="6">
    <location>
        <begin position="489"/>
        <end position="500"/>
    </location>
</feature>
<keyword evidence="9" id="KW-1185">Reference proteome</keyword>
<gene>
    <name evidence="8" type="ORF">JOE42_004004</name>
</gene>
<feature type="region of interest" description="Disordered" evidence="6">
    <location>
        <begin position="425"/>
        <end position="507"/>
    </location>
</feature>
<protein>
    <recommendedName>
        <fullName evidence="10">Molecular chaperone</fullName>
    </recommendedName>
</protein>
<dbReference type="Proteomes" id="UP000703038">
    <property type="component" value="Unassembled WGS sequence"/>
</dbReference>
<name>A0ABS2L126_9NOCA</name>